<accession>A0A4Y8RP89</accession>
<dbReference type="PANTHER" id="PTHR21432:SF20">
    <property type="entry name" value="ACETYL-COA HYDROLASE"/>
    <property type="match status" value="1"/>
</dbReference>
<gene>
    <name evidence="2" type="ORF">E3C22_07225</name>
</gene>
<dbReference type="InterPro" id="IPR037171">
    <property type="entry name" value="NagB/RpiA_transferase-like"/>
</dbReference>
<organism evidence="2 3">
    <name type="scientific">Jiella endophytica</name>
    <dbReference type="NCBI Taxonomy" id="2558362"/>
    <lineage>
        <taxon>Bacteria</taxon>
        <taxon>Pseudomonadati</taxon>
        <taxon>Pseudomonadota</taxon>
        <taxon>Alphaproteobacteria</taxon>
        <taxon>Hyphomicrobiales</taxon>
        <taxon>Aurantimonadaceae</taxon>
        <taxon>Jiella</taxon>
    </lineage>
</organism>
<dbReference type="Gene3D" id="3.30.750.70">
    <property type="entry name" value="4-hydroxybutyrate coenzyme like domains"/>
    <property type="match status" value="1"/>
</dbReference>
<dbReference type="Proteomes" id="UP000298179">
    <property type="component" value="Unassembled WGS sequence"/>
</dbReference>
<keyword evidence="3" id="KW-1185">Reference proteome</keyword>
<dbReference type="InterPro" id="IPR046433">
    <property type="entry name" value="ActCoA_hydro"/>
</dbReference>
<dbReference type="RefSeq" id="WP_134761336.1">
    <property type="nucleotide sequence ID" value="NZ_SOZD01000002.1"/>
</dbReference>
<name>A0A4Y8RP89_9HYPH</name>
<dbReference type="Pfam" id="PF13336">
    <property type="entry name" value="AcetylCoA_hyd_C"/>
    <property type="match status" value="1"/>
</dbReference>
<evidence type="ECO:0000259" key="1">
    <source>
        <dbReference type="Pfam" id="PF13336"/>
    </source>
</evidence>
<dbReference type="SUPFAM" id="SSF100950">
    <property type="entry name" value="NagB/RpiA/CoA transferase-like"/>
    <property type="match status" value="1"/>
</dbReference>
<keyword evidence="2" id="KW-0378">Hydrolase</keyword>
<reference evidence="2 3" key="1">
    <citation type="submission" date="2019-03" db="EMBL/GenBank/DDBJ databases">
        <title>Jiella endophytica sp. nov., a novel endophytic bacterium isolated from root of Ficus microcarpa Linn. f.</title>
        <authorList>
            <person name="Tuo L."/>
        </authorList>
    </citation>
    <scope>NUCLEOTIDE SEQUENCE [LARGE SCALE GENOMIC DNA]</scope>
    <source>
        <strain evidence="2 3">CBS5Q-3</strain>
    </source>
</reference>
<dbReference type="InterPro" id="IPR038460">
    <property type="entry name" value="AcetylCoA_hyd_C_sf"/>
</dbReference>
<dbReference type="PANTHER" id="PTHR21432">
    <property type="entry name" value="ACETYL-COA HYDROLASE-RELATED"/>
    <property type="match status" value="1"/>
</dbReference>
<dbReference type="EMBL" id="SOZD01000002">
    <property type="protein sequence ID" value="TFF25166.1"/>
    <property type="molecule type" value="Genomic_DNA"/>
</dbReference>
<comment type="caution">
    <text evidence="2">The sequence shown here is derived from an EMBL/GenBank/DDBJ whole genome shotgun (WGS) entry which is preliminary data.</text>
</comment>
<dbReference type="Gene3D" id="3.40.1080.10">
    <property type="entry name" value="Glutaconate Coenzyme A-transferase"/>
    <property type="match status" value="1"/>
</dbReference>
<dbReference type="OrthoDB" id="9801795at2"/>
<feature type="domain" description="Acetyl-CoA hydrolase/transferase C-terminal" evidence="1">
    <location>
        <begin position="353"/>
        <end position="500"/>
    </location>
</feature>
<protein>
    <submittedName>
        <fullName evidence="2">Acetyl-CoA hydrolase</fullName>
    </submittedName>
</protein>
<dbReference type="AlphaFoldDB" id="A0A4Y8RP89"/>
<sequence length="629" mass="68345">MVLRFDEENQLARAIVERVGRRVVLALPLGLGKGNHVANALYRLAKDDPSIDLTIFTALSLDPPSGGRGLADRFAGPLAERLYDGVTRLDYVDARRKGALPKNVEVVEFFLQAGSLLHNRAAQENYISVNYTHAARRVVASGVNVVAQLVGPSPDRSHYSLGSNTDMTLDLLPEFERLRGEGRKVLLVGEANREMPFMGGAAALPADRFDMILEGGIAETARLFPVPKQPVSLAEHAIGLYAAALVKDGGTIQIGIGGMGDAIANALILRHRDPQRFRAALEALGNWPASMTPETGRFEEGLYGLSEMFVDPLMQLIDAGILKRPASDGKILHAGFFVGPSGFYRRLRDMEPELKETIAMREISFINDLPVEERARHAADRRNARFFNSAMIATALGDVCSDQLEDGHVVSGVGGQFNFVDQAFALRDARSVLMLPSTRNGGRRSNIRWAYGHTTVPRHMKDVVVTEYGVADIRGRTDRDTVAATVGIADEAAQGTLIGEAVAALKLEPGHRPRRWNKRAALEATLAPFADVLPAYPFGTELSEEEQRLAPALLRLKEARGNWPLMAKRLVRGMRLKPEAAETAALARMNLEAPAGLSERAMRAVLLASLREASGAEGPRRRDGGGAPS</sequence>
<dbReference type="GO" id="GO:0008775">
    <property type="term" value="F:acetate CoA-transferase activity"/>
    <property type="evidence" value="ECO:0007669"/>
    <property type="project" value="InterPro"/>
</dbReference>
<dbReference type="Gene3D" id="3.40.1080.20">
    <property type="entry name" value="Acetyl-CoA hydrolase/transferase C-terminal domain"/>
    <property type="match status" value="1"/>
</dbReference>
<dbReference type="InterPro" id="IPR026888">
    <property type="entry name" value="AcetylCoA_hyd_C"/>
</dbReference>
<evidence type="ECO:0000313" key="3">
    <source>
        <dbReference type="Proteomes" id="UP000298179"/>
    </source>
</evidence>
<proteinExistence type="predicted"/>
<dbReference type="GO" id="GO:0016787">
    <property type="term" value="F:hydrolase activity"/>
    <property type="evidence" value="ECO:0007669"/>
    <property type="project" value="UniProtKB-KW"/>
</dbReference>
<dbReference type="GO" id="GO:0006083">
    <property type="term" value="P:acetate metabolic process"/>
    <property type="evidence" value="ECO:0007669"/>
    <property type="project" value="InterPro"/>
</dbReference>
<evidence type="ECO:0000313" key="2">
    <source>
        <dbReference type="EMBL" id="TFF25166.1"/>
    </source>
</evidence>